<feature type="transmembrane region" description="Helical" evidence="1">
    <location>
        <begin position="89"/>
        <end position="110"/>
    </location>
</feature>
<evidence type="ECO:0000313" key="2">
    <source>
        <dbReference type="EMBL" id="GAA0857392.1"/>
    </source>
</evidence>
<protein>
    <recommendedName>
        <fullName evidence="4">DUF2919 domain-containing protein</fullName>
    </recommendedName>
</protein>
<dbReference type="Proteomes" id="UP001500359">
    <property type="component" value="Unassembled WGS sequence"/>
</dbReference>
<reference evidence="3" key="1">
    <citation type="journal article" date="2019" name="Int. J. Syst. Evol. Microbiol.">
        <title>The Global Catalogue of Microorganisms (GCM) 10K type strain sequencing project: providing services to taxonomists for standard genome sequencing and annotation.</title>
        <authorList>
            <consortium name="The Broad Institute Genomics Platform"/>
            <consortium name="The Broad Institute Genome Sequencing Center for Infectious Disease"/>
            <person name="Wu L."/>
            <person name="Ma J."/>
        </authorList>
    </citation>
    <scope>NUCLEOTIDE SEQUENCE [LARGE SCALE GENOMIC DNA]</scope>
    <source>
        <strain evidence="3">JCM 15896</strain>
    </source>
</reference>
<keyword evidence="1" id="KW-1133">Transmembrane helix</keyword>
<dbReference type="RefSeq" id="WP_343860083.1">
    <property type="nucleotide sequence ID" value="NZ_BAAAFD010000006.1"/>
</dbReference>
<evidence type="ECO:0000313" key="3">
    <source>
        <dbReference type="Proteomes" id="UP001500359"/>
    </source>
</evidence>
<keyword evidence="1" id="KW-0472">Membrane</keyword>
<dbReference type="InterPro" id="IPR021318">
    <property type="entry name" value="DUF2919"/>
</dbReference>
<dbReference type="EMBL" id="BAAAFD010000006">
    <property type="protein sequence ID" value="GAA0857392.1"/>
    <property type="molecule type" value="Genomic_DNA"/>
</dbReference>
<proteinExistence type="predicted"/>
<dbReference type="Pfam" id="PF11143">
    <property type="entry name" value="DUF2919"/>
    <property type="match status" value="1"/>
</dbReference>
<sequence length="156" mass="18548">MTRLLLPLKHYDEAGRVKPPRIFWWCGLLLAKSYFIFVLSLSNFRDADGLLEVFYPQQSELYLGFGIGFGAVIAMVLVAYREKWWNTKLVFISHLIKPLMFMTLALDLLHQVELAQKSYWQFSWTVALFVCLDVMIFYYIFTSRHIKIMLKDWRVH</sequence>
<feature type="transmembrane region" description="Helical" evidence="1">
    <location>
        <begin position="21"/>
        <end position="41"/>
    </location>
</feature>
<name>A0ABP3X0F0_9ALTE</name>
<gene>
    <name evidence="2" type="ORF">GCM10009114_23010</name>
</gene>
<comment type="caution">
    <text evidence="2">The sequence shown here is derived from an EMBL/GenBank/DDBJ whole genome shotgun (WGS) entry which is preliminary data.</text>
</comment>
<feature type="transmembrane region" description="Helical" evidence="1">
    <location>
        <begin position="122"/>
        <end position="141"/>
    </location>
</feature>
<evidence type="ECO:0008006" key="4">
    <source>
        <dbReference type="Google" id="ProtNLM"/>
    </source>
</evidence>
<evidence type="ECO:0000256" key="1">
    <source>
        <dbReference type="SAM" id="Phobius"/>
    </source>
</evidence>
<keyword evidence="3" id="KW-1185">Reference proteome</keyword>
<keyword evidence="1" id="KW-0812">Transmembrane</keyword>
<accession>A0ABP3X0F0</accession>
<feature type="transmembrane region" description="Helical" evidence="1">
    <location>
        <begin position="61"/>
        <end position="80"/>
    </location>
</feature>
<organism evidence="2 3">
    <name type="scientific">Aliiglaciecola litoralis</name>
    <dbReference type="NCBI Taxonomy" id="582857"/>
    <lineage>
        <taxon>Bacteria</taxon>
        <taxon>Pseudomonadati</taxon>
        <taxon>Pseudomonadota</taxon>
        <taxon>Gammaproteobacteria</taxon>
        <taxon>Alteromonadales</taxon>
        <taxon>Alteromonadaceae</taxon>
        <taxon>Aliiglaciecola</taxon>
    </lineage>
</organism>